<dbReference type="InterPro" id="IPR000933">
    <property type="entry name" value="Glyco_hydro_29"/>
</dbReference>
<dbReference type="GO" id="GO:0005764">
    <property type="term" value="C:lysosome"/>
    <property type="evidence" value="ECO:0007669"/>
    <property type="project" value="TreeGrafter"/>
</dbReference>
<dbReference type="Pfam" id="PF01120">
    <property type="entry name" value="Alpha_L_fucos"/>
    <property type="match status" value="1"/>
</dbReference>
<gene>
    <name evidence="10" type="ORF">TR143765</name>
</gene>
<comment type="function">
    <text evidence="1">Alpha-L-fucosidase is responsible for hydrolyzing the alpha-1,6-linked fucose joined to the reducing-end N-acetylglucosamine of the carbohydrate moieties of glycoproteins.</text>
</comment>
<dbReference type="Pfam" id="PF16757">
    <property type="entry name" value="Fucosidase_C"/>
    <property type="match status" value="1"/>
</dbReference>
<dbReference type="InterPro" id="IPR031919">
    <property type="entry name" value="Fucosidase_C"/>
</dbReference>
<dbReference type="PANTHER" id="PTHR10030:SF37">
    <property type="entry name" value="ALPHA-L-FUCOSIDASE-RELATED"/>
    <property type="match status" value="1"/>
</dbReference>
<dbReference type="SUPFAM" id="SSF51445">
    <property type="entry name" value="(Trans)glycosidases"/>
    <property type="match status" value="1"/>
</dbReference>
<dbReference type="SMART" id="SM00812">
    <property type="entry name" value="Alpha_L_fucos"/>
    <property type="match status" value="1"/>
</dbReference>
<dbReference type="GO" id="GO:0006004">
    <property type="term" value="P:fucose metabolic process"/>
    <property type="evidence" value="ECO:0007669"/>
    <property type="project" value="InterPro"/>
</dbReference>
<dbReference type="GO" id="GO:0004560">
    <property type="term" value="F:alpha-L-fucosidase activity"/>
    <property type="evidence" value="ECO:0007669"/>
    <property type="project" value="UniProtKB-EC"/>
</dbReference>
<evidence type="ECO:0000256" key="7">
    <source>
        <dbReference type="ARBA" id="ARBA00023295"/>
    </source>
</evidence>
<keyword evidence="7" id="KW-0326">Glycosidase</keyword>
<accession>A0A0X3QE95</accession>
<dbReference type="FunFam" id="3.20.20.80:FF:000027">
    <property type="entry name" value="Alpha-L-fucosidase"/>
    <property type="match status" value="1"/>
</dbReference>
<evidence type="ECO:0000313" key="10">
    <source>
        <dbReference type="EMBL" id="JAP57826.1"/>
    </source>
</evidence>
<sequence>SPQLVLFTRQLWRLCRHQHRQMPRSSGPVIMTGGWMLFLLAALARGNDTVGSKRYTPDWDSLDSRPLPAWFDEAKIGIFIHWGVFSVPSYLNEWFWWLWKGPTPDPAAKLYMDIFYPSGFAYADFAKQFKAEFFDPRQWADIFQASGAKYVVLTSKHHEGFCNWPSPTSWNWNAVDVGPRRDLVGELAQAIRSKTGMQFGVYHSLFEWFNPLYIADAAANYTQQAFVDGKTMPELYDLVERYRPSVIWSDGAPSTSEYWKAKEFLAWLYNDSPVKDFVVVNDRWGSDVECKHGDFLTCADRYHPTVLPKRKWESCMTLDKYSWGFRRNSRIQDCLTNQELIETLVETIAFGGNFLINVGPTAWGTIDPIFEERLLNMGEWLSVNGMAIYDSVPWAVQKDPKRPKLWYTKQRPKAAFNGVSAVYALFADWPAGPDHTLLLPVVKAEPGKMPNCTLLAFETGVSLVAEEREDGLLLKLPSYPPERMQFVWVVRLENVEERS</sequence>
<dbReference type="EC" id="3.2.1.51" evidence="3"/>
<evidence type="ECO:0000256" key="4">
    <source>
        <dbReference type="ARBA" id="ARBA00022729"/>
    </source>
</evidence>
<dbReference type="InterPro" id="IPR017853">
    <property type="entry name" value="GH"/>
</dbReference>
<evidence type="ECO:0000256" key="5">
    <source>
        <dbReference type="ARBA" id="ARBA00022801"/>
    </source>
</evidence>
<dbReference type="GO" id="GO:0016139">
    <property type="term" value="P:glycoside catabolic process"/>
    <property type="evidence" value="ECO:0007669"/>
    <property type="project" value="TreeGrafter"/>
</dbReference>
<dbReference type="InterPro" id="IPR016286">
    <property type="entry name" value="FUC_metazoa-typ"/>
</dbReference>
<name>A0A0X3QE95_SCHSO</name>
<keyword evidence="5" id="KW-0378">Hydrolase</keyword>
<dbReference type="InterPro" id="IPR018526">
    <property type="entry name" value="Glyco_hydro_29_CS"/>
</dbReference>
<reference evidence="10" key="1">
    <citation type="submission" date="2016-01" db="EMBL/GenBank/DDBJ databases">
        <title>Reference transcriptome for the parasite Schistocephalus solidus: insights into the molecular evolution of parasitism.</title>
        <authorList>
            <person name="Hebert F.O."/>
            <person name="Grambauer S."/>
            <person name="Barber I."/>
            <person name="Landry C.R."/>
            <person name="Aubin-Horth N."/>
        </authorList>
    </citation>
    <scope>NUCLEOTIDE SEQUENCE</scope>
</reference>
<dbReference type="EMBL" id="GEEE01005399">
    <property type="protein sequence ID" value="JAP57826.1"/>
    <property type="molecule type" value="Transcribed_RNA"/>
</dbReference>
<dbReference type="PROSITE" id="PS00385">
    <property type="entry name" value="ALPHA_L_FUCOSIDASE"/>
    <property type="match status" value="1"/>
</dbReference>
<evidence type="ECO:0000256" key="1">
    <source>
        <dbReference type="ARBA" id="ARBA00004071"/>
    </source>
</evidence>
<dbReference type="Gene3D" id="3.20.20.80">
    <property type="entry name" value="Glycosidases"/>
    <property type="match status" value="1"/>
</dbReference>
<feature type="domain" description="Glycoside hydrolase family 29 N-terminal" evidence="8">
    <location>
        <begin position="49"/>
        <end position="385"/>
    </location>
</feature>
<keyword evidence="4" id="KW-0732">Signal</keyword>
<keyword evidence="6" id="KW-0325">Glycoprotein</keyword>
<comment type="similarity">
    <text evidence="2">Belongs to the glycosyl hydrolase 29 family.</text>
</comment>
<protein>
    <recommendedName>
        <fullName evidence="3">alpha-L-fucosidase</fullName>
        <ecNumber evidence="3">3.2.1.51</ecNumber>
    </recommendedName>
</protein>
<dbReference type="InterPro" id="IPR057739">
    <property type="entry name" value="Glyco_hydro_29_N"/>
</dbReference>
<feature type="non-terminal residue" evidence="10">
    <location>
        <position position="1"/>
    </location>
</feature>
<dbReference type="PRINTS" id="PR00741">
    <property type="entry name" value="GLHYDRLASE29"/>
</dbReference>
<proteinExistence type="inferred from homology"/>
<evidence type="ECO:0000259" key="8">
    <source>
        <dbReference type="Pfam" id="PF01120"/>
    </source>
</evidence>
<dbReference type="AlphaFoldDB" id="A0A0X3QE95"/>
<evidence type="ECO:0000256" key="6">
    <source>
        <dbReference type="ARBA" id="ARBA00023180"/>
    </source>
</evidence>
<evidence type="ECO:0000259" key="9">
    <source>
        <dbReference type="Pfam" id="PF16757"/>
    </source>
</evidence>
<evidence type="ECO:0000256" key="3">
    <source>
        <dbReference type="ARBA" id="ARBA00012662"/>
    </source>
</evidence>
<evidence type="ECO:0000256" key="2">
    <source>
        <dbReference type="ARBA" id="ARBA00007951"/>
    </source>
</evidence>
<organism evidence="10">
    <name type="scientific">Schistocephalus solidus</name>
    <name type="common">Tapeworm</name>
    <dbReference type="NCBI Taxonomy" id="70667"/>
    <lineage>
        <taxon>Eukaryota</taxon>
        <taxon>Metazoa</taxon>
        <taxon>Spiralia</taxon>
        <taxon>Lophotrochozoa</taxon>
        <taxon>Platyhelminthes</taxon>
        <taxon>Cestoda</taxon>
        <taxon>Eucestoda</taxon>
        <taxon>Diphyllobothriidea</taxon>
        <taxon>Diphyllobothriidae</taxon>
        <taxon>Schistocephalus</taxon>
    </lineage>
</organism>
<dbReference type="PANTHER" id="PTHR10030">
    <property type="entry name" value="ALPHA-L-FUCOSIDASE"/>
    <property type="match status" value="1"/>
</dbReference>
<feature type="domain" description="Alpha-L-fucosidase C-terminal" evidence="9">
    <location>
        <begin position="397"/>
        <end position="493"/>
    </location>
</feature>